<reference evidence="3 4" key="1">
    <citation type="submission" date="2020-06" db="EMBL/GenBank/DDBJ databases">
        <title>Genome mining for natural products.</title>
        <authorList>
            <person name="Zhang B."/>
            <person name="Shi J."/>
            <person name="Ge H."/>
        </authorList>
    </citation>
    <scope>NUCLEOTIDE SEQUENCE [LARGE SCALE GENOMIC DNA]</scope>
    <source>
        <strain evidence="3 4">NA00687</strain>
    </source>
</reference>
<dbReference type="Proteomes" id="UP000509303">
    <property type="component" value="Chromosome"/>
</dbReference>
<keyword evidence="2" id="KW-1133">Transmembrane helix</keyword>
<organism evidence="3 4">
    <name type="scientific">Streptomyces buecherae</name>
    <dbReference type="NCBI Taxonomy" id="2763006"/>
    <lineage>
        <taxon>Bacteria</taxon>
        <taxon>Bacillati</taxon>
        <taxon>Actinomycetota</taxon>
        <taxon>Actinomycetes</taxon>
        <taxon>Kitasatosporales</taxon>
        <taxon>Streptomycetaceae</taxon>
        <taxon>Streptomyces</taxon>
    </lineage>
</organism>
<dbReference type="InterPro" id="IPR042001">
    <property type="entry name" value="Sortase_F"/>
</dbReference>
<protein>
    <submittedName>
        <fullName evidence="3">Class F sortase</fullName>
    </submittedName>
</protein>
<dbReference type="GO" id="GO:0016787">
    <property type="term" value="F:hydrolase activity"/>
    <property type="evidence" value="ECO:0007669"/>
    <property type="project" value="UniProtKB-KW"/>
</dbReference>
<dbReference type="EMBL" id="CP054929">
    <property type="protein sequence ID" value="QKW50077.1"/>
    <property type="molecule type" value="Genomic_DNA"/>
</dbReference>
<dbReference type="AlphaFoldDB" id="A0A7H8N6E7"/>
<sequence>MGAAATPGAGRGRLLVGLAWAAVVVALWLWGKDGGAGVGAAPTTGDVAAVGRPGGRALPPPHPPLSAAAPRALDAPAAEVRRARVVGRGLDAAGAVEPPPYDRPGDVGWYRAGPHPGEAGAAVLVGHVDTASRPAVFHGLSALEPRDRVRVARADGAVAEFTVEDVAVVTRDRFDAHRVYGPRRAGRAELRLLTCGGTFDRDTRTYSANVVVSAYLTAVRHPG</sequence>
<dbReference type="SUPFAM" id="SSF63817">
    <property type="entry name" value="Sortase"/>
    <property type="match status" value="1"/>
</dbReference>
<keyword evidence="1" id="KW-0378">Hydrolase</keyword>
<dbReference type="Gene3D" id="2.40.260.10">
    <property type="entry name" value="Sortase"/>
    <property type="match status" value="1"/>
</dbReference>
<dbReference type="NCBIfam" id="NF033748">
    <property type="entry name" value="class_F_sortase"/>
    <property type="match status" value="1"/>
</dbReference>
<accession>A0A7H8N6E7</accession>
<dbReference type="Pfam" id="PF04203">
    <property type="entry name" value="Sortase"/>
    <property type="match status" value="1"/>
</dbReference>
<evidence type="ECO:0000313" key="4">
    <source>
        <dbReference type="Proteomes" id="UP000509303"/>
    </source>
</evidence>
<dbReference type="InterPro" id="IPR005754">
    <property type="entry name" value="Sortase"/>
</dbReference>
<gene>
    <name evidence="3" type="ORF">HUT08_11600</name>
</gene>
<keyword evidence="2" id="KW-0812">Transmembrane</keyword>
<proteinExistence type="predicted"/>
<evidence type="ECO:0000256" key="2">
    <source>
        <dbReference type="SAM" id="Phobius"/>
    </source>
</evidence>
<dbReference type="InterPro" id="IPR023365">
    <property type="entry name" value="Sortase_dom-sf"/>
</dbReference>
<feature type="transmembrane region" description="Helical" evidence="2">
    <location>
        <begin position="12"/>
        <end position="31"/>
    </location>
</feature>
<dbReference type="CDD" id="cd05829">
    <property type="entry name" value="Sortase_F"/>
    <property type="match status" value="1"/>
</dbReference>
<keyword evidence="2" id="KW-0472">Membrane</keyword>
<name>A0A7H8N6E7_9ACTN</name>
<keyword evidence="4" id="KW-1185">Reference proteome</keyword>
<dbReference type="RefSeq" id="WP_176161812.1">
    <property type="nucleotide sequence ID" value="NZ_CP054929.1"/>
</dbReference>
<evidence type="ECO:0000313" key="3">
    <source>
        <dbReference type="EMBL" id="QKW50077.1"/>
    </source>
</evidence>
<evidence type="ECO:0000256" key="1">
    <source>
        <dbReference type="ARBA" id="ARBA00022801"/>
    </source>
</evidence>